<keyword evidence="6" id="KW-0239">DNA-directed DNA polymerase</keyword>
<comment type="similarity">
    <text evidence="7">Belongs to the DNA polymerase HolA subunit family.</text>
</comment>
<dbReference type="Pfam" id="PF21694">
    <property type="entry name" value="DNA_pol3_delta_C"/>
    <property type="match status" value="1"/>
</dbReference>
<keyword evidence="4 11" id="KW-0548">Nucleotidyltransferase</keyword>
<dbReference type="NCBIfam" id="TIGR01128">
    <property type="entry name" value="holA"/>
    <property type="match status" value="1"/>
</dbReference>
<dbReference type="EC" id="2.7.7.7" evidence="1"/>
<feature type="domain" description="DNA polymerase III delta subunit-like C-terminal" evidence="10">
    <location>
        <begin position="217"/>
        <end position="337"/>
    </location>
</feature>
<dbReference type="Gene3D" id="3.40.50.300">
    <property type="entry name" value="P-loop containing nucleotide triphosphate hydrolases"/>
    <property type="match status" value="1"/>
</dbReference>
<dbReference type="SUPFAM" id="SSF52540">
    <property type="entry name" value="P-loop containing nucleoside triphosphate hydrolases"/>
    <property type="match status" value="1"/>
</dbReference>
<dbReference type="PANTHER" id="PTHR34388">
    <property type="entry name" value="DNA POLYMERASE III SUBUNIT DELTA"/>
    <property type="match status" value="1"/>
</dbReference>
<evidence type="ECO:0000259" key="10">
    <source>
        <dbReference type="Pfam" id="PF21694"/>
    </source>
</evidence>
<keyword evidence="3 11" id="KW-0808">Transferase</keyword>
<evidence type="ECO:0000259" key="9">
    <source>
        <dbReference type="Pfam" id="PF06144"/>
    </source>
</evidence>
<protein>
    <recommendedName>
        <fullName evidence="2">DNA polymerase III subunit delta</fullName>
        <ecNumber evidence="1">2.7.7.7</ecNumber>
    </recommendedName>
</protein>
<dbReference type="InterPro" id="IPR005790">
    <property type="entry name" value="DNA_polIII_delta"/>
</dbReference>
<sequence>MDAKSAAKDIRQGRISPVYCLYGSEKFRMNEFVQFLEEQLISKEDRDFAVIPFDLSETPIQAVVEEAETVPFMVPRKLLLVRDAALFTSGKENAKLDHRIEALQDYLNAPADFSVLVFLVNSDKLDERKKIVKTMKTAGTVLAFNPLGAEELLRWVERGIASRGCQAASGAAEALIASAGTGLQGLTAEMDKLCLFAGTGGTVDAAAVESLVAKGMEQNVFALVEHIAALRLDQALDMLHELLKQKEEPIKIAALITRQFRIILQVKELSAQSYAQGQIASQIGVHPYAVKLAGEQARKFGAGQLRDILSRLADLDYQMKTGGVDKVLGLELFILRLAPQGTAAD</sequence>
<evidence type="ECO:0000256" key="6">
    <source>
        <dbReference type="ARBA" id="ARBA00022932"/>
    </source>
</evidence>
<dbReference type="GO" id="GO:0003887">
    <property type="term" value="F:DNA-directed DNA polymerase activity"/>
    <property type="evidence" value="ECO:0007669"/>
    <property type="project" value="UniProtKB-KW"/>
</dbReference>
<dbReference type="OrthoDB" id="9775929at2"/>
<dbReference type="SUPFAM" id="SSF48019">
    <property type="entry name" value="post-AAA+ oligomerization domain-like"/>
    <property type="match status" value="1"/>
</dbReference>
<evidence type="ECO:0000256" key="8">
    <source>
        <dbReference type="ARBA" id="ARBA00049244"/>
    </source>
</evidence>
<name>A0A5J5GIX4_9BACL</name>
<evidence type="ECO:0000256" key="3">
    <source>
        <dbReference type="ARBA" id="ARBA00022679"/>
    </source>
</evidence>
<dbReference type="EMBL" id="VYKK01000004">
    <property type="protein sequence ID" value="KAA9007683.1"/>
    <property type="molecule type" value="Genomic_DNA"/>
</dbReference>
<dbReference type="InterPro" id="IPR027417">
    <property type="entry name" value="P-loop_NTPase"/>
</dbReference>
<keyword evidence="12" id="KW-1185">Reference proteome</keyword>
<evidence type="ECO:0000256" key="4">
    <source>
        <dbReference type="ARBA" id="ARBA00022695"/>
    </source>
</evidence>
<dbReference type="Pfam" id="PF06144">
    <property type="entry name" value="DNA_pol3_delta"/>
    <property type="match status" value="1"/>
</dbReference>
<dbReference type="RefSeq" id="WP_150456972.1">
    <property type="nucleotide sequence ID" value="NZ_VYKK01000004.1"/>
</dbReference>
<dbReference type="Gene3D" id="1.10.8.60">
    <property type="match status" value="1"/>
</dbReference>
<evidence type="ECO:0000313" key="12">
    <source>
        <dbReference type="Proteomes" id="UP000367750"/>
    </source>
</evidence>
<dbReference type="AlphaFoldDB" id="A0A5J5GIX4"/>
<evidence type="ECO:0000256" key="2">
    <source>
        <dbReference type="ARBA" id="ARBA00017703"/>
    </source>
</evidence>
<proteinExistence type="inferred from homology"/>
<dbReference type="PANTHER" id="PTHR34388:SF1">
    <property type="entry name" value="DNA POLYMERASE III SUBUNIT DELTA"/>
    <property type="match status" value="1"/>
</dbReference>
<comment type="catalytic activity">
    <reaction evidence="8">
        <text>DNA(n) + a 2'-deoxyribonucleoside 5'-triphosphate = DNA(n+1) + diphosphate</text>
        <dbReference type="Rhea" id="RHEA:22508"/>
        <dbReference type="Rhea" id="RHEA-COMP:17339"/>
        <dbReference type="Rhea" id="RHEA-COMP:17340"/>
        <dbReference type="ChEBI" id="CHEBI:33019"/>
        <dbReference type="ChEBI" id="CHEBI:61560"/>
        <dbReference type="ChEBI" id="CHEBI:173112"/>
        <dbReference type="EC" id="2.7.7.7"/>
    </reaction>
</comment>
<dbReference type="InterPro" id="IPR048466">
    <property type="entry name" value="DNA_pol3_delta-like_C"/>
</dbReference>
<gene>
    <name evidence="11" type="primary">holA</name>
    <name evidence="11" type="ORF">F4V43_04160</name>
</gene>
<keyword evidence="5" id="KW-0235">DNA replication</keyword>
<accession>A0A5J5GIX4</accession>
<dbReference type="GO" id="GO:0009360">
    <property type="term" value="C:DNA polymerase III complex"/>
    <property type="evidence" value="ECO:0007669"/>
    <property type="project" value="InterPro"/>
</dbReference>
<comment type="caution">
    <text evidence="11">The sequence shown here is derived from an EMBL/GenBank/DDBJ whole genome shotgun (WGS) entry which is preliminary data.</text>
</comment>
<evidence type="ECO:0000313" key="11">
    <source>
        <dbReference type="EMBL" id="KAA9007683.1"/>
    </source>
</evidence>
<dbReference type="Proteomes" id="UP000367750">
    <property type="component" value="Unassembled WGS sequence"/>
</dbReference>
<organism evidence="11 12">
    <name type="scientific">Paenibacillus spiritus</name>
    <dbReference type="NCBI Taxonomy" id="2496557"/>
    <lineage>
        <taxon>Bacteria</taxon>
        <taxon>Bacillati</taxon>
        <taxon>Bacillota</taxon>
        <taxon>Bacilli</taxon>
        <taxon>Bacillales</taxon>
        <taxon>Paenibacillaceae</taxon>
        <taxon>Paenibacillus</taxon>
    </lineage>
</organism>
<feature type="domain" description="DNA polymerase III delta N-terminal" evidence="9">
    <location>
        <begin position="19"/>
        <end position="143"/>
    </location>
</feature>
<reference evidence="11 12" key="1">
    <citation type="submission" date="2019-09" db="EMBL/GenBank/DDBJ databases">
        <title>Bacillus ochoae sp. nov., Paenibacillus whitsoniae sp. nov., Paenibacillus spiritus sp. nov. Isolated from the Mars Exploration Rover during spacecraft assembly.</title>
        <authorList>
            <person name="Seuylemezian A."/>
            <person name="Vaishampayan P."/>
        </authorList>
    </citation>
    <scope>NUCLEOTIDE SEQUENCE [LARGE SCALE GENOMIC DNA]</scope>
    <source>
        <strain evidence="11 12">MER_111</strain>
    </source>
</reference>
<evidence type="ECO:0000256" key="5">
    <source>
        <dbReference type="ARBA" id="ARBA00022705"/>
    </source>
</evidence>
<dbReference type="GO" id="GO:0003677">
    <property type="term" value="F:DNA binding"/>
    <property type="evidence" value="ECO:0007669"/>
    <property type="project" value="InterPro"/>
</dbReference>
<dbReference type="Gene3D" id="1.20.272.10">
    <property type="match status" value="1"/>
</dbReference>
<dbReference type="InterPro" id="IPR008921">
    <property type="entry name" value="DNA_pol3_clamp-load_cplx_C"/>
</dbReference>
<evidence type="ECO:0000256" key="1">
    <source>
        <dbReference type="ARBA" id="ARBA00012417"/>
    </source>
</evidence>
<dbReference type="InterPro" id="IPR010372">
    <property type="entry name" value="DNA_pol3_delta_N"/>
</dbReference>
<evidence type="ECO:0000256" key="7">
    <source>
        <dbReference type="ARBA" id="ARBA00034754"/>
    </source>
</evidence>
<dbReference type="GO" id="GO:0006261">
    <property type="term" value="P:DNA-templated DNA replication"/>
    <property type="evidence" value="ECO:0007669"/>
    <property type="project" value="TreeGrafter"/>
</dbReference>